<evidence type="ECO:0000256" key="1">
    <source>
        <dbReference type="SAM" id="MobiDB-lite"/>
    </source>
</evidence>
<reference evidence="2 3" key="1">
    <citation type="submission" date="2022-03" db="EMBL/GenBank/DDBJ databases">
        <authorList>
            <person name="Nunn A."/>
            <person name="Chopra R."/>
            <person name="Nunn A."/>
            <person name="Contreras Garrido A."/>
        </authorList>
    </citation>
    <scope>NUCLEOTIDE SEQUENCE [LARGE SCALE GENOMIC DNA]</scope>
</reference>
<evidence type="ECO:0000313" key="2">
    <source>
        <dbReference type="EMBL" id="CAH2047063.1"/>
    </source>
</evidence>
<sequence length="265" mass="31097">MQNCSTGFRMGTSGAGSSETSSVKKKFRRRPSSTIRKEQKAQQNAGVNERGTSENTVCESLIKRKAEEFMWRGTRYKQTIFSRLDRCFENPEWYDLFPSAHQWFLERLGSDHRPVLVKFMGDRETFRSQLHFDKRWAEDPLFKETVKEAWNGSSIGGIKSTMARIANCRRAFSHWKRKKGSNSTERIKYAREELEYEEELRTLMNINLKVSDLIDHGTGNWDMQVLHDLFTREDIALIKKHRPMLGREDGYTWAKTKNSMYTVMN</sequence>
<dbReference type="PANTHER" id="PTHR33710">
    <property type="entry name" value="BNAC02G09200D PROTEIN"/>
    <property type="match status" value="1"/>
</dbReference>
<protein>
    <submittedName>
        <fullName evidence="2">Uncharacterized protein</fullName>
    </submittedName>
</protein>
<dbReference type="Proteomes" id="UP000836841">
    <property type="component" value="Chromosome 2"/>
</dbReference>
<accession>A0AAU9RTX9</accession>
<keyword evidence="3" id="KW-1185">Reference proteome</keyword>
<proteinExistence type="predicted"/>
<dbReference type="EMBL" id="OU466858">
    <property type="protein sequence ID" value="CAH2047063.1"/>
    <property type="molecule type" value="Genomic_DNA"/>
</dbReference>
<feature type="region of interest" description="Disordered" evidence="1">
    <location>
        <begin position="1"/>
        <end position="52"/>
    </location>
</feature>
<organism evidence="2 3">
    <name type="scientific">Thlaspi arvense</name>
    <name type="common">Field penny-cress</name>
    <dbReference type="NCBI Taxonomy" id="13288"/>
    <lineage>
        <taxon>Eukaryota</taxon>
        <taxon>Viridiplantae</taxon>
        <taxon>Streptophyta</taxon>
        <taxon>Embryophyta</taxon>
        <taxon>Tracheophyta</taxon>
        <taxon>Spermatophyta</taxon>
        <taxon>Magnoliopsida</taxon>
        <taxon>eudicotyledons</taxon>
        <taxon>Gunneridae</taxon>
        <taxon>Pentapetalae</taxon>
        <taxon>rosids</taxon>
        <taxon>malvids</taxon>
        <taxon>Brassicales</taxon>
        <taxon>Brassicaceae</taxon>
        <taxon>Thlaspideae</taxon>
        <taxon>Thlaspi</taxon>
    </lineage>
</organism>
<evidence type="ECO:0000313" key="3">
    <source>
        <dbReference type="Proteomes" id="UP000836841"/>
    </source>
</evidence>
<dbReference type="PANTHER" id="PTHR33710:SF62">
    <property type="entry name" value="DUF4283 DOMAIN PROTEIN"/>
    <property type="match status" value="1"/>
</dbReference>
<dbReference type="SUPFAM" id="SSF56219">
    <property type="entry name" value="DNase I-like"/>
    <property type="match status" value="1"/>
</dbReference>
<feature type="compositionally biased region" description="Low complexity" evidence="1">
    <location>
        <begin position="11"/>
        <end position="21"/>
    </location>
</feature>
<dbReference type="InterPro" id="IPR036691">
    <property type="entry name" value="Endo/exonu/phosph_ase_sf"/>
</dbReference>
<gene>
    <name evidence="2" type="ORF">TAV2_LOCUS6483</name>
</gene>
<dbReference type="AlphaFoldDB" id="A0AAU9RTX9"/>
<name>A0AAU9RTX9_THLAR</name>